<name>A0AA86QQJ1_9EUKA</name>
<evidence type="ECO:0000313" key="3">
    <source>
        <dbReference type="EMBL" id="CAL6015065.1"/>
    </source>
</evidence>
<dbReference type="GO" id="GO:0002100">
    <property type="term" value="P:tRNA wobble adenosine to inosine editing"/>
    <property type="evidence" value="ECO:0007669"/>
    <property type="project" value="InterPro"/>
</dbReference>
<evidence type="ECO:0000313" key="2">
    <source>
        <dbReference type="EMBL" id="CAI9956135.1"/>
    </source>
</evidence>
<dbReference type="SUPFAM" id="SSF53927">
    <property type="entry name" value="Cytidine deaminase-like"/>
    <property type="match status" value="1"/>
</dbReference>
<reference evidence="2" key="1">
    <citation type="submission" date="2023-06" db="EMBL/GenBank/DDBJ databases">
        <authorList>
            <person name="Kurt Z."/>
        </authorList>
    </citation>
    <scope>NUCLEOTIDE SEQUENCE</scope>
</reference>
<dbReference type="PROSITE" id="PS51747">
    <property type="entry name" value="CYT_DCMP_DEAMINASES_2"/>
    <property type="match status" value="1"/>
</dbReference>
<dbReference type="AlphaFoldDB" id="A0AA86QQJ1"/>
<dbReference type="Gene3D" id="3.40.140.10">
    <property type="entry name" value="Cytidine Deaminase, domain 2"/>
    <property type="match status" value="1"/>
</dbReference>
<reference evidence="3 4" key="2">
    <citation type="submission" date="2024-07" db="EMBL/GenBank/DDBJ databases">
        <authorList>
            <person name="Akdeniz Z."/>
        </authorList>
    </citation>
    <scope>NUCLEOTIDE SEQUENCE [LARGE SCALE GENOMIC DNA]</scope>
</reference>
<sequence length="145" mass="16164">MNHEKFMKIALQQAQLALDNQQVPISCVIVRDGEVIAQGYNLTSKSPIHHAELVAMNNIDTTIPFDLYVTVEPCIMCTSALMQTNVNCIYYGASNSKFGGCGGVVTIVPEEPWKQLKLEGGIMENEAIELLKQFFERPNEKKAKM</sequence>
<comment type="caution">
    <text evidence="2">The sequence shown here is derived from an EMBL/GenBank/DDBJ whole genome shotgun (WGS) entry which is preliminary data.</text>
</comment>
<dbReference type="EMBL" id="CATOUU010000871">
    <property type="protein sequence ID" value="CAI9956135.1"/>
    <property type="molecule type" value="Genomic_DNA"/>
</dbReference>
<dbReference type="PANTHER" id="PTHR11079:SF179">
    <property type="entry name" value="TRNA(ADENINE(34)) DEAMINASE, CHLOROPLASTIC"/>
    <property type="match status" value="1"/>
</dbReference>
<dbReference type="Pfam" id="PF00383">
    <property type="entry name" value="dCMP_cyt_deam_1"/>
    <property type="match status" value="1"/>
</dbReference>
<dbReference type="PANTHER" id="PTHR11079">
    <property type="entry name" value="CYTOSINE DEAMINASE FAMILY MEMBER"/>
    <property type="match status" value="1"/>
</dbReference>
<proteinExistence type="predicted"/>
<dbReference type="Proteomes" id="UP001642409">
    <property type="component" value="Unassembled WGS sequence"/>
</dbReference>
<organism evidence="2">
    <name type="scientific">Hexamita inflata</name>
    <dbReference type="NCBI Taxonomy" id="28002"/>
    <lineage>
        <taxon>Eukaryota</taxon>
        <taxon>Metamonada</taxon>
        <taxon>Diplomonadida</taxon>
        <taxon>Hexamitidae</taxon>
        <taxon>Hexamitinae</taxon>
        <taxon>Hexamita</taxon>
    </lineage>
</organism>
<dbReference type="InterPro" id="IPR016193">
    <property type="entry name" value="Cytidine_deaminase-like"/>
</dbReference>
<dbReference type="GO" id="GO:0052717">
    <property type="term" value="F:tRNA-specific adenosine-34 deaminase activity"/>
    <property type="evidence" value="ECO:0007669"/>
    <property type="project" value="UniProtKB-EC"/>
</dbReference>
<dbReference type="CDD" id="cd01285">
    <property type="entry name" value="nucleoside_deaminase"/>
    <property type="match status" value="1"/>
</dbReference>
<gene>
    <name evidence="3" type="ORF">HINF_LOCUS24568</name>
    <name evidence="2" type="ORF">HINF_LOCUS43780</name>
</gene>
<accession>A0AA86QQJ1</accession>
<dbReference type="EMBL" id="CAXDID020000072">
    <property type="protein sequence ID" value="CAL6015065.1"/>
    <property type="molecule type" value="Genomic_DNA"/>
</dbReference>
<keyword evidence="4" id="KW-1185">Reference proteome</keyword>
<dbReference type="GO" id="GO:0046872">
    <property type="term" value="F:metal ion binding"/>
    <property type="evidence" value="ECO:0007669"/>
    <property type="project" value="UniProtKB-KW"/>
</dbReference>
<evidence type="ECO:0000313" key="4">
    <source>
        <dbReference type="Proteomes" id="UP001642409"/>
    </source>
</evidence>
<protein>
    <submittedName>
        <fullName evidence="2">Putative</fullName>
    </submittedName>
</protein>
<feature type="domain" description="CMP/dCMP-type deaminase" evidence="1">
    <location>
        <begin position="1"/>
        <end position="124"/>
    </location>
</feature>
<evidence type="ECO:0000259" key="1">
    <source>
        <dbReference type="PROSITE" id="PS51747"/>
    </source>
</evidence>
<dbReference type="InterPro" id="IPR002125">
    <property type="entry name" value="CMP_dCMP_dom"/>
</dbReference>